<protein>
    <submittedName>
        <fullName evidence="2">Uncharacterized protein</fullName>
    </submittedName>
</protein>
<feature type="compositionally biased region" description="Basic and acidic residues" evidence="1">
    <location>
        <begin position="156"/>
        <end position="167"/>
    </location>
</feature>
<sequence length="297" mass="34189">MADIKANHSRGRLILQSIVNHPTLILILGLLLTVVLASPLSRGYIDAHVHQAKEVLRPQSEVSIDAPEPPAHNEPLGDVQVTKPKSALKTGSAKENKFEGKRIQKVESDDPEPRTPDNPKDKPTQFFDVLSQIPRENPTGHTLPLNNPRMLPKLWSRDELVDKKGDDKDDDNDNEEEEEDEDDDENQQKEEKKEDIKKGKKKEKPYLWPEHDRPKMSKCGNFKYFYSSEGKQYAVATPEHLASETNRQNKEKEERDKKLAIIRDELQKEMDAKLKREEDRMKHVDEMKANASRNNHD</sequence>
<accession>A0A8H4KLB2</accession>
<name>A0A8H4KLB2_9HYPO</name>
<proteinExistence type="predicted"/>
<dbReference type="EMBL" id="JAADJG010000154">
    <property type="protein sequence ID" value="KAF4453385.1"/>
    <property type="molecule type" value="Genomic_DNA"/>
</dbReference>
<dbReference type="Proteomes" id="UP000605986">
    <property type="component" value="Unassembled WGS sequence"/>
</dbReference>
<dbReference type="AlphaFoldDB" id="A0A8H4KLB2"/>
<feature type="compositionally biased region" description="Basic and acidic residues" evidence="1">
    <location>
        <begin position="186"/>
        <end position="197"/>
    </location>
</feature>
<organism evidence="2 3">
    <name type="scientific">Fusarium austroafricanum</name>
    <dbReference type="NCBI Taxonomy" id="2364996"/>
    <lineage>
        <taxon>Eukaryota</taxon>
        <taxon>Fungi</taxon>
        <taxon>Dikarya</taxon>
        <taxon>Ascomycota</taxon>
        <taxon>Pezizomycotina</taxon>
        <taxon>Sordariomycetes</taxon>
        <taxon>Hypocreomycetidae</taxon>
        <taxon>Hypocreales</taxon>
        <taxon>Nectriaceae</taxon>
        <taxon>Fusarium</taxon>
        <taxon>Fusarium concolor species complex</taxon>
    </lineage>
</organism>
<reference evidence="2" key="1">
    <citation type="submission" date="2020-01" db="EMBL/GenBank/DDBJ databases">
        <title>Identification and distribution of gene clusters putatively required for synthesis of sphingolipid metabolism inhibitors in phylogenetically diverse species of the filamentous fungus Fusarium.</title>
        <authorList>
            <person name="Kim H.-S."/>
            <person name="Busman M."/>
            <person name="Brown D.W."/>
            <person name="Divon H."/>
            <person name="Uhlig S."/>
            <person name="Proctor R.H."/>
        </authorList>
    </citation>
    <scope>NUCLEOTIDE SEQUENCE</scope>
    <source>
        <strain evidence="2">NRRL 53441</strain>
    </source>
</reference>
<feature type="region of interest" description="Disordered" evidence="1">
    <location>
        <begin position="156"/>
        <end position="213"/>
    </location>
</feature>
<feature type="compositionally biased region" description="Acidic residues" evidence="1">
    <location>
        <begin position="168"/>
        <end position="185"/>
    </location>
</feature>
<comment type="caution">
    <text evidence="2">The sequence shown here is derived from an EMBL/GenBank/DDBJ whole genome shotgun (WGS) entry which is preliminary data.</text>
</comment>
<evidence type="ECO:0000313" key="3">
    <source>
        <dbReference type="Proteomes" id="UP000605986"/>
    </source>
</evidence>
<evidence type="ECO:0000313" key="2">
    <source>
        <dbReference type="EMBL" id="KAF4453385.1"/>
    </source>
</evidence>
<feature type="region of interest" description="Disordered" evidence="1">
    <location>
        <begin position="277"/>
        <end position="297"/>
    </location>
</feature>
<gene>
    <name evidence="2" type="ORF">F53441_3917</name>
</gene>
<feature type="compositionally biased region" description="Basic and acidic residues" evidence="1">
    <location>
        <begin position="92"/>
        <end position="123"/>
    </location>
</feature>
<feature type="region of interest" description="Disordered" evidence="1">
    <location>
        <begin position="63"/>
        <end position="125"/>
    </location>
</feature>
<evidence type="ECO:0000256" key="1">
    <source>
        <dbReference type="SAM" id="MobiDB-lite"/>
    </source>
</evidence>
<dbReference type="OrthoDB" id="5071446at2759"/>
<keyword evidence="3" id="KW-1185">Reference proteome</keyword>